<evidence type="ECO:0000313" key="1">
    <source>
        <dbReference type="EMBL" id="KAI0065648.1"/>
    </source>
</evidence>
<protein>
    <submittedName>
        <fullName evidence="1">Uncharacterized protein</fullName>
    </submittedName>
</protein>
<name>A0ACB8TBX6_9AGAM</name>
<sequence>MRLHACVPQSWWEFAVDHAVHIYNWTPLRRLNWQTLFEALTGKQTRIDHLRVFGCGAYVHLPPAVRQNKLTPNSELMTYLGVAPGGHGDRFMRSPNNVVFTSAHALFDENMFPKCAKETKRRTTRLPNSVPDSNDEPDDPH</sequence>
<dbReference type="EMBL" id="MU277195">
    <property type="protein sequence ID" value="KAI0065648.1"/>
    <property type="molecule type" value="Genomic_DNA"/>
</dbReference>
<keyword evidence="2" id="KW-1185">Reference proteome</keyword>
<proteinExistence type="predicted"/>
<dbReference type="Proteomes" id="UP000814140">
    <property type="component" value="Unassembled WGS sequence"/>
</dbReference>
<feature type="non-terminal residue" evidence="1">
    <location>
        <position position="141"/>
    </location>
</feature>
<reference evidence="1" key="2">
    <citation type="journal article" date="2022" name="New Phytol.">
        <title>Evolutionary transition to the ectomycorrhizal habit in the genomes of a hyperdiverse lineage of mushroom-forming fungi.</title>
        <authorList>
            <person name="Looney B."/>
            <person name="Miyauchi S."/>
            <person name="Morin E."/>
            <person name="Drula E."/>
            <person name="Courty P.E."/>
            <person name="Kohler A."/>
            <person name="Kuo A."/>
            <person name="LaButti K."/>
            <person name="Pangilinan J."/>
            <person name="Lipzen A."/>
            <person name="Riley R."/>
            <person name="Andreopoulos W."/>
            <person name="He G."/>
            <person name="Johnson J."/>
            <person name="Nolan M."/>
            <person name="Tritt A."/>
            <person name="Barry K.W."/>
            <person name="Grigoriev I.V."/>
            <person name="Nagy L.G."/>
            <person name="Hibbett D."/>
            <person name="Henrissat B."/>
            <person name="Matheny P.B."/>
            <person name="Labbe J."/>
            <person name="Martin F.M."/>
        </authorList>
    </citation>
    <scope>NUCLEOTIDE SEQUENCE</scope>
    <source>
        <strain evidence="1">HHB10654</strain>
    </source>
</reference>
<comment type="caution">
    <text evidence="1">The sequence shown here is derived from an EMBL/GenBank/DDBJ whole genome shotgun (WGS) entry which is preliminary data.</text>
</comment>
<organism evidence="1 2">
    <name type="scientific">Artomyces pyxidatus</name>
    <dbReference type="NCBI Taxonomy" id="48021"/>
    <lineage>
        <taxon>Eukaryota</taxon>
        <taxon>Fungi</taxon>
        <taxon>Dikarya</taxon>
        <taxon>Basidiomycota</taxon>
        <taxon>Agaricomycotina</taxon>
        <taxon>Agaricomycetes</taxon>
        <taxon>Russulales</taxon>
        <taxon>Auriscalpiaceae</taxon>
        <taxon>Artomyces</taxon>
    </lineage>
</organism>
<evidence type="ECO:0000313" key="2">
    <source>
        <dbReference type="Proteomes" id="UP000814140"/>
    </source>
</evidence>
<gene>
    <name evidence="1" type="ORF">BV25DRAFT_1798625</name>
</gene>
<reference evidence="1" key="1">
    <citation type="submission" date="2021-03" db="EMBL/GenBank/DDBJ databases">
        <authorList>
            <consortium name="DOE Joint Genome Institute"/>
            <person name="Ahrendt S."/>
            <person name="Looney B.P."/>
            <person name="Miyauchi S."/>
            <person name="Morin E."/>
            <person name="Drula E."/>
            <person name="Courty P.E."/>
            <person name="Chicoki N."/>
            <person name="Fauchery L."/>
            <person name="Kohler A."/>
            <person name="Kuo A."/>
            <person name="Labutti K."/>
            <person name="Pangilinan J."/>
            <person name="Lipzen A."/>
            <person name="Riley R."/>
            <person name="Andreopoulos W."/>
            <person name="He G."/>
            <person name="Johnson J."/>
            <person name="Barry K.W."/>
            <person name="Grigoriev I.V."/>
            <person name="Nagy L."/>
            <person name="Hibbett D."/>
            <person name="Henrissat B."/>
            <person name="Matheny P.B."/>
            <person name="Labbe J."/>
            <person name="Martin F."/>
        </authorList>
    </citation>
    <scope>NUCLEOTIDE SEQUENCE</scope>
    <source>
        <strain evidence="1">HHB10654</strain>
    </source>
</reference>
<accession>A0ACB8TBX6</accession>